<feature type="domain" description="DOP1-like TPR" evidence="7">
    <location>
        <begin position="1978"/>
        <end position="2065"/>
    </location>
</feature>
<evidence type="ECO:0000259" key="5">
    <source>
        <dbReference type="Pfam" id="PF04118"/>
    </source>
</evidence>
<feature type="domain" description="DOP1-like TPR" evidence="7">
    <location>
        <begin position="1512"/>
        <end position="1634"/>
    </location>
</feature>
<name>A0AA85IZG1_TRIRE</name>
<dbReference type="GO" id="GO:0005829">
    <property type="term" value="C:cytosol"/>
    <property type="evidence" value="ECO:0007669"/>
    <property type="project" value="GOC"/>
</dbReference>
<dbReference type="InterPro" id="IPR040314">
    <property type="entry name" value="DOP1"/>
</dbReference>
<keyword evidence="2" id="KW-0653">Protein transport</keyword>
<dbReference type="WBParaSite" id="TREG1_122340.1">
    <property type="protein sequence ID" value="TREG1_122340.1"/>
    <property type="gene ID" value="TREG1_122340"/>
</dbReference>
<evidence type="ECO:0000259" key="6">
    <source>
        <dbReference type="Pfam" id="PF24598"/>
    </source>
</evidence>
<dbReference type="InterPro" id="IPR056457">
    <property type="entry name" value="DOP1_C"/>
</dbReference>
<evidence type="ECO:0000256" key="1">
    <source>
        <dbReference type="ARBA" id="ARBA00022448"/>
    </source>
</evidence>
<evidence type="ECO:0000313" key="8">
    <source>
        <dbReference type="Proteomes" id="UP000050795"/>
    </source>
</evidence>
<feature type="region of interest" description="Disordered" evidence="4">
    <location>
        <begin position="995"/>
        <end position="1037"/>
    </location>
</feature>
<evidence type="ECO:0000313" key="9">
    <source>
        <dbReference type="WBParaSite" id="TREG1_122340.1"/>
    </source>
</evidence>
<dbReference type="GO" id="GO:0006895">
    <property type="term" value="P:Golgi to endosome transport"/>
    <property type="evidence" value="ECO:0007669"/>
    <property type="project" value="InterPro"/>
</dbReference>
<feature type="compositionally biased region" description="Polar residues" evidence="4">
    <location>
        <begin position="525"/>
        <end position="534"/>
    </location>
</feature>
<dbReference type="Pfam" id="PF04118">
    <property type="entry name" value="Dopey_N"/>
    <property type="match status" value="1"/>
</dbReference>
<dbReference type="PANTHER" id="PTHR14042">
    <property type="entry name" value="DOPEY-RELATED"/>
    <property type="match status" value="1"/>
</dbReference>
<dbReference type="InterPro" id="IPR056459">
    <property type="entry name" value="TPR_DOP1"/>
</dbReference>
<dbReference type="Pfam" id="PF24601">
    <property type="entry name" value="TPR_DOP1"/>
    <property type="match status" value="2"/>
</dbReference>
<sequence>MDESDLLKDAKYKSFVASVDKSLKSFEYSAEWADLISALGRLIKVIQSNTKSGYIPRSFVIGKRLAQCLHPALPAGVHCKALECYDVIFRTLGPERIANDLPIYGSGLFALLEPSAMTVKPPLFNIYEEHLLPLGKSLHPPFLGLLKGLLPGLEPGAEFFERGNRMLEMFSTSVGPAFFYTCLWKLLIQSPSIRQYGISFVISHLNRRKPLEAQSYIYGLDKNILVESLCCLFGDSVLLVQRDALDFLLLALPIHFHSISTKNSNPFQFISGDSLTMKDFAVLCTASLAILLRRDASLNRRLFTWLRGGQLVEEMIVNGEDNHVKGGVSKASMTWADVVMCIENNEHLMPTHDVNGNIMDDNFTSQHYFKVYSQKILIESVRRLIQSPVCLPIPCQPNEDNLSCFSKSVFGSDFSALVIERSISERPFRVLVGLTDHVDITNGILDSILLDILWYTFRNYMKLRWQTTCWLNSNQLSSLRRDPTLTVSDLVNRPSLNEKLLPNNMVSLIKDHVLIRDSAKPSSLRIDNQGRNIMSSNNPSNSEYEPNDLVVDREDTISSSESTGKKHLTQPTNHTASSNVVDEFLRTAHLFFSNMNSEFLWRFIESQFTDLLLMNTSMKQQETSLSSSSGVHENWQQPVLKLSLSQWCSIVHFLLNCLPIDMYPCVCGRYLPDLITHLSNCLIEKLQVNCGNNQNHHHHHDIRYTSDSKLSPSEWASIIGCLDTIVHHIREYAVTMLDQLSIPVNFKRQTEDNQISEELMIIAKAVGRFRRFLGIFCVHVLNFSPLKMNKFVRKICIDQQHQKDVFIMKEESKENRECTSVNEKESDGKFRVKYEEQSLSTTLPVSFIDLFAQICRLIVELSNFPLPIIHHSKMLSTVRKRKSIVSSDNSDLSNISVLDLFGGELVQHSESGYLAEMFLTDGYHSALSRDNCCNYYYSLGEFILPQWLVCLLYASAELDNFNIKSIALYTLIELFHAAVSIHGWNTEFNHSMVKNSNNKNNLDNQPACMNKNNNNNNDNNNDDGNVIDHDDNANNEGKLDSLLEENKRQQQEQPTQNGMRLVFPVLSGELMAYLCQKTNLFTYLGVSLWNYLSPEQSAFHEDTVSLLVRLHQLAPPLPKFTCSVNFSTPGPSKFSSTVSSCIEGFILSQMLSSNVDIQINAHSRYALLWHLMRYYGSRVQSNSVGQQYNTLNKRITYPPSQQDSFKMINTFPSSIAAVSWRRSFLVSSGVKKIGLTDAASSFGQGLYDIPFYRCTLLLLDNLDYDTPWGPVGSIGSVGLVNSQTSQLNPNLHTLGSRCEQKEDTCEDYGQVDQPNSFCNAILREQSVIWMEKALQTGQVDRLIAPILVALLHPTTARISLKAHVLKHCYQQVKAAKQNKTSSNDMSDAMTKSTSTKDTDCELPSYEEAINNAKMKRSSSKSDFSHSNQSVQSEKFNNLINSLHAKFRPRCSTDEEAIDDKDLKDLHHSKQQAAEAVLNSVLSMRLMQTEVDHSPLDYITDWHQDSSSLSMLPVNEHLLVYLQNYDSNQVIYAFSRLRAILRIAPGLFVRSLAMCTINSLSCFNFYGLNFIELLSRHRRSLGGWNFYLPASVDELNFSLQIYTNLLELIIDLCLQYMCSYLPYITTTTTNTDTANPANVTSTLSNTKSSVDGVDKATVNFGHRHGFSKREFRANQFVQNTAAQILELIVKELICIQGECINSSLLKGNTSSANLSNAKQHSSSGGVRNSESLSSSSMYSSSTHPASLLHQANERRLVQNTLYRTCLPSVVLHCLASCVTKVHWPKNNKLWSDYTTCSGIRKLPTCLQLVLVNDLLSNLPNTFYTTQLQILLKLFNRILHLKPWYGYTDRMSVVRQNPSSTATTAATTTTTELFYNSLLWPVFQNILLDNESTNYESPVNFIPDIWSKACNKLPRSLNCEPLFRTNCLTALWFIPKCSNLGSEKDQASLFTELLSIGLSSPPEHLTDYGSTPSFLTARLDLHPLWYRFIFNSLSYWGWFVGPLVRVTMKQVCLSLNKFSDRALNDIQQRNATRESQVSSNAEWALIPPDYTLISLALIQGICHAFLLPGGNAVLSALSLSRKAHSLQTTNSLRGNPLGVSYLSGLPDSIECAVEIAEILNHHKLNPGNSSGNYSTTEVTNNIVPVFDPLFPSPLTENVDNCSNIIIHPTGVNASMNNGTATNEPAVILNSGNNEDKLETKEAPIHSPNTTVIFLNRVKNSQNTNIKDDILNPEYHPFIQAQSELLRLMPDIFTSLATLWNAFNQSPLSQCIRTNFYQSSALLINRYPEKEHWPPSMISVPSERLPSLTSLGSAGLVRGAIRRLLKPIAAQHPDLILMTTAVAWPNTIFDNENGGLLSGCDSLLNYGPLDMLIPIRIRNESGASDVYSIPLHQKQINLLDLISGRTYNDRNYGPILPATVLVNNLRDSIRRPMNNTFLSTIINALSNGTTTAFSFQDVYMTSFNSGSKNVNSNPGLNIIRVQISLLHLFYAWLIMKPDFISADLLLILVRDLINMPVMTNFTPPSSNSSSTNTTTASSATGLPPVAVFILIKIFGKLLDTATSSDDKREQRELQELCHRLLETTASIAASALHQPSWFRKTLQVRQLDTDLSSTTVNSSDLCDNISLPGSEIYEYSFKSDRNGTSNNLTNSHFSTIQQSNSSGYSTKEVLYDNFSPTLKSSASSSSLYQCKSRLSSVNMFTNEITRIRMRNDVTIQAIELLTENMAIFLDLVYKSDEKDRISTFLNNVLCNIFPYLRVRMLSNSDHFTVASKLIASISSYQYTRKSWRRDVLDLFYEPVFFQMTPVALQSWNLIIDNLMTQDKSTFKEALARFVFNQPGGLNLFTNKETEYELRAACLKKLSYLVYASEPDQYAKAMPDLLERLTECLRLGQGIIPVVHAQVFLFARVLISRMSAIQLTSLWPIVVPELFLTFKSLSQAIRDYISKIHSKKVKSDISSLTFLSASQMSLYLSACKFLATSLLCPESKVPQFSYYQWAFVKNFTLDDVSNQENIENAIGPNNHKTPSFVPLLADVLAQIENLQEVDMSNGIDMTSADNTRTLYQGCFSLLALDKLVNIFALKPFLESLKNNSNLESSSSPPSSQKVPMFSECQLNDTFLLELALEASLAQEFPETIASR</sequence>
<comment type="similarity">
    <text evidence="3">Belongs to the DOP1 family.</text>
</comment>
<proteinExistence type="inferred from homology"/>
<dbReference type="GO" id="GO:0005802">
    <property type="term" value="C:trans-Golgi network"/>
    <property type="evidence" value="ECO:0007669"/>
    <property type="project" value="TreeGrafter"/>
</dbReference>
<feature type="compositionally biased region" description="Low complexity" evidence="4">
    <location>
        <begin position="535"/>
        <end position="544"/>
    </location>
</feature>
<dbReference type="GO" id="GO:0015031">
    <property type="term" value="P:protein transport"/>
    <property type="evidence" value="ECO:0007669"/>
    <property type="project" value="UniProtKB-KW"/>
</dbReference>
<evidence type="ECO:0000259" key="7">
    <source>
        <dbReference type="Pfam" id="PF24601"/>
    </source>
</evidence>
<dbReference type="Pfam" id="PF24598">
    <property type="entry name" value="DOP1_C"/>
    <property type="match status" value="1"/>
</dbReference>
<reference evidence="9" key="2">
    <citation type="submission" date="2023-11" db="UniProtKB">
        <authorList>
            <consortium name="WormBaseParasite"/>
        </authorList>
    </citation>
    <scope>IDENTIFICATION</scope>
</reference>
<accession>A0AA85IZG1</accession>
<feature type="compositionally biased region" description="Basic and acidic residues" evidence="4">
    <location>
        <begin position="1026"/>
        <end position="1037"/>
    </location>
</feature>
<dbReference type="PANTHER" id="PTHR14042:SF24">
    <property type="entry name" value="PROTEIN DOPEY-1 HOMOLOG"/>
    <property type="match status" value="1"/>
</dbReference>
<feature type="compositionally biased region" description="Polar residues" evidence="4">
    <location>
        <begin position="1378"/>
        <end position="1393"/>
    </location>
</feature>
<dbReference type="GO" id="GO:0005768">
    <property type="term" value="C:endosome"/>
    <property type="evidence" value="ECO:0007669"/>
    <property type="project" value="TreeGrafter"/>
</dbReference>
<keyword evidence="1" id="KW-0813">Transport</keyword>
<feature type="compositionally biased region" description="Low complexity" evidence="4">
    <location>
        <begin position="1720"/>
        <end position="1737"/>
    </location>
</feature>
<evidence type="ECO:0000256" key="3">
    <source>
        <dbReference type="ARBA" id="ARBA00046326"/>
    </source>
</evidence>
<dbReference type="InterPro" id="IPR007249">
    <property type="entry name" value="DOP1_N"/>
</dbReference>
<feature type="compositionally biased region" description="Low complexity" evidence="4">
    <location>
        <begin position="995"/>
        <end position="1024"/>
    </location>
</feature>
<keyword evidence="8" id="KW-1185">Reference proteome</keyword>
<dbReference type="Proteomes" id="UP000050795">
    <property type="component" value="Unassembled WGS sequence"/>
</dbReference>
<feature type="region of interest" description="Disordered" evidence="4">
    <location>
        <begin position="1378"/>
        <end position="1403"/>
    </location>
</feature>
<feature type="domain" description="DOP1 N-terminal" evidence="5">
    <location>
        <begin position="9"/>
        <end position="308"/>
    </location>
</feature>
<evidence type="ECO:0000256" key="4">
    <source>
        <dbReference type="SAM" id="MobiDB-lite"/>
    </source>
</evidence>
<organism evidence="8 9">
    <name type="scientific">Trichobilharzia regenti</name>
    <name type="common">Nasal bird schistosome</name>
    <dbReference type="NCBI Taxonomy" id="157069"/>
    <lineage>
        <taxon>Eukaryota</taxon>
        <taxon>Metazoa</taxon>
        <taxon>Spiralia</taxon>
        <taxon>Lophotrochozoa</taxon>
        <taxon>Platyhelminthes</taxon>
        <taxon>Trematoda</taxon>
        <taxon>Digenea</taxon>
        <taxon>Strigeidida</taxon>
        <taxon>Schistosomatoidea</taxon>
        <taxon>Schistosomatidae</taxon>
        <taxon>Trichobilharzia</taxon>
    </lineage>
</organism>
<feature type="domain" description="DOP1-like C-terminal" evidence="6">
    <location>
        <begin position="2696"/>
        <end position="3084"/>
    </location>
</feature>
<evidence type="ECO:0000256" key="2">
    <source>
        <dbReference type="ARBA" id="ARBA00022927"/>
    </source>
</evidence>
<protein>
    <recommendedName>
        <fullName evidence="10">Dopey_N domain-containing protein</fullName>
    </recommendedName>
</protein>
<evidence type="ECO:0008006" key="10">
    <source>
        <dbReference type="Google" id="ProtNLM"/>
    </source>
</evidence>
<reference evidence="8" key="1">
    <citation type="submission" date="2022-06" db="EMBL/GenBank/DDBJ databases">
        <authorList>
            <person name="Berger JAMES D."/>
            <person name="Berger JAMES D."/>
        </authorList>
    </citation>
    <scope>NUCLEOTIDE SEQUENCE [LARGE SCALE GENOMIC DNA]</scope>
</reference>
<feature type="region of interest" description="Disordered" evidence="4">
    <location>
        <begin position="1714"/>
        <end position="1737"/>
    </location>
</feature>
<feature type="region of interest" description="Disordered" evidence="4">
    <location>
        <begin position="525"/>
        <end position="547"/>
    </location>
</feature>